<name>A0A1V0UTA3_9BACL</name>
<dbReference type="Proteomes" id="UP000192727">
    <property type="component" value="Chromosome"/>
</dbReference>
<proteinExistence type="inferred from homology"/>
<evidence type="ECO:0000259" key="11">
    <source>
        <dbReference type="Pfam" id="PF01087"/>
    </source>
</evidence>
<comment type="pathway">
    <text evidence="3 10">Carbohydrate metabolism; galactose metabolism.</text>
</comment>
<dbReference type="PANTHER" id="PTHR39191">
    <property type="entry name" value="GALACTOSE-1-PHOSPHATE URIDYLYLTRANSFERASE"/>
    <property type="match status" value="1"/>
</dbReference>
<dbReference type="GO" id="GO:0005737">
    <property type="term" value="C:cytoplasm"/>
    <property type="evidence" value="ECO:0007669"/>
    <property type="project" value="UniProtKB-SubCell"/>
</dbReference>
<comment type="similarity">
    <text evidence="4 10">Belongs to the galactose-1-phosphate uridylyltransferase type 2 family.</text>
</comment>
<gene>
    <name evidence="10" type="primary">galT</name>
    <name evidence="13" type="ORF">B7C51_11100</name>
</gene>
<evidence type="ECO:0000259" key="12">
    <source>
        <dbReference type="Pfam" id="PF02744"/>
    </source>
</evidence>
<evidence type="ECO:0000256" key="5">
    <source>
        <dbReference type="ARBA" id="ARBA00022490"/>
    </source>
</evidence>
<dbReference type="Pfam" id="PF01087">
    <property type="entry name" value="GalP_UDP_transf"/>
    <property type="match status" value="1"/>
</dbReference>
<dbReference type="GO" id="GO:0008108">
    <property type="term" value="F:UDP-glucose:hexose-1-phosphate uridylyltransferase activity"/>
    <property type="evidence" value="ECO:0007669"/>
    <property type="project" value="UniProtKB-UniRule"/>
</dbReference>
<evidence type="ECO:0000313" key="13">
    <source>
        <dbReference type="EMBL" id="ARF68240.1"/>
    </source>
</evidence>
<dbReference type="UniPathway" id="UPA00214"/>
<dbReference type="PIRSF" id="PIRSF006005">
    <property type="entry name" value="GalT_BS"/>
    <property type="match status" value="1"/>
</dbReference>
<dbReference type="RefSeq" id="WP_083039946.1">
    <property type="nucleotide sequence ID" value="NZ_CP020557.1"/>
</dbReference>
<evidence type="ECO:0000256" key="3">
    <source>
        <dbReference type="ARBA" id="ARBA00004947"/>
    </source>
</evidence>
<organism evidence="13 14">
    <name type="scientific">Paenibacillus larvae subsp. pulvifaciens</name>
    <dbReference type="NCBI Taxonomy" id="1477"/>
    <lineage>
        <taxon>Bacteria</taxon>
        <taxon>Bacillati</taxon>
        <taxon>Bacillota</taxon>
        <taxon>Bacilli</taxon>
        <taxon>Bacillales</taxon>
        <taxon>Paenibacillaceae</taxon>
        <taxon>Paenibacillus</taxon>
    </lineage>
</organism>
<accession>A0A1V0UTA3</accession>
<reference evidence="13 14" key="1">
    <citation type="submission" date="2017-03" db="EMBL/GenBank/DDBJ databases">
        <title>Paenibacillus larvae genome sequencing.</title>
        <authorList>
            <person name="Dingman D.W."/>
        </authorList>
    </citation>
    <scope>NUCLEOTIDE SEQUENCE [LARGE SCALE GENOMIC DNA]</scope>
    <source>
        <strain evidence="13 14">SAG 10367</strain>
    </source>
</reference>
<dbReference type="NCBIfam" id="NF003629">
    <property type="entry name" value="PRK05270.1-2"/>
    <property type="match status" value="1"/>
</dbReference>
<evidence type="ECO:0000256" key="8">
    <source>
        <dbReference type="ARBA" id="ARBA00023144"/>
    </source>
</evidence>
<evidence type="ECO:0000256" key="10">
    <source>
        <dbReference type="HAMAP-Rule" id="MF_00571"/>
    </source>
</evidence>
<keyword evidence="8 10" id="KW-0299">Galactose metabolism</keyword>
<dbReference type="Pfam" id="PF02744">
    <property type="entry name" value="GalP_UDP_tr_C"/>
    <property type="match status" value="1"/>
</dbReference>
<keyword evidence="7 10" id="KW-0548">Nucleotidyltransferase</keyword>
<comment type="catalytic activity">
    <reaction evidence="1 10">
        <text>alpha-D-galactose 1-phosphate + UDP-alpha-D-glucose = alpha-D-glucose 1-phosphate + UDP-alpha-D-galactose</text>
        <dbReference type="Rhea" id="RHEA:13989"/>
        <dbReference type="ChEBI" id="CHEBI:58336"/>
        <dbReference type="ChEBI" id="CHEBI:58601"/>
        <dbReference type="ChEBI" id="CHEBI:58885"/>
        <dbReference type="ChEBI" id="CHEBI:66914"/>
        <dbReference type="EC" id="2.7.7.12"/>
    </reaction>
</comment>
<comment type="subcellular location">
    <subcellularLocation>
        <location evidence="2 10">Cytoplasm</location>
    </subcellularLocation>
</comment>
<feature type="domain" description="Galactose-1-phosphate uridyl transferase N-terminal" evidence="11">
    <location>
        <begin position="70"/>
        <end position="247"/>
    </location>
</feature>
<sequence length="529" mass="61019">MAQPGGRTVTEDQAALAVERLLQFARQNGMIEALDIYQSRNALLELLRLRAPYIGDVPEERMDSPSAVLGELLDYAAEKGILEADTVTHRDLLDAKIMGLLLPRPSEVVRQFHQNDQLFGMETATGQFYKLSIDSNYIRMDRIQKNEYWLAPTEYGEFEITINLSKPEKNPREIAMLKSAADKITSHYPSCMLCIDNVGYQGRLDHPARQNLRVFPVKLDGEQWYFQYSPYAYYDEHCIVFHEKHVPMQISKFTFYRLLDFIEQFPHYFIGSNADLPIVGGSILDHDHFQGGRHQFPMEKASVETSFRHPGWKDIKVGIVNWPMSVLRISTHQRHTLIKFCETILDMWKTYSDPGAEIYAYTEPNGKKVPHNTITPIARNNGRGEYEIDLVLRNNRTSQEHPDGIFHPHQNLHHIKKENIGLIEVMGVAVLPGRLKEELRGIRNILTGKQKWNSTGSLPAGLQKHKEWINWLVKRYGKSLTEEEAERVLQQETGRKFKQVLEDSGVFKRTEEGQAAFRRFLGHLGFEKM</sequence>
<dbReference type="AlphaFoldDB" id="A0A1V0UTA3"/>
<protein>
    <recommendedName>
        <fullName evidence="10">Galactose-1-phosphate uridylyltransferase</fullName>
        <shortName evidence="10">Gal-1-P uridylyltransferase</shortName>
        <ecNumber evidence="10">2.7.7.12</ecNumber>
    </recommendedName>
    <alternativeName>
        <fullName evidence="10">UDP-glucose--hexose-1-phosphate uridylyltransferase</fullName>
    </alternativeName>
</protein>
<evidence type="ECO:0000313" key="14">
    <source>
        <dbReference type="Proteomes" id="UP000192727"/>
    </source>
</evidence>
<evidence type="ECO:0000256" key="2">
    <source>
        <dbReference type="ARBA" id="ARBA00004496"/>
    </source>
</evidence>
<dbReference type="GO" id="GO:0006012">
    <property type="term" value="P:galactose metabolic process"/>
    <property type="evidence" value="ECO:0007669"/>
    <property type="project" value="UniProtKB-UniRule"/>
</dbReference>
<feature type="domain" description="Galactose-1-phosphate uridyl transferase C-terminal" evidence="12">
    <location>
        <begin position="263"/>
        <end position="439"/>
    </location>
</feature>
<evidence type="ECO:0000256" key="4">
    <source>
        <dbReference type="ARBA" id="ARBA00008706"/>
    </source>
</evidence>
<evidence type="ECO:0000256" key="6">
    <source>
        <dbReference type="ARBA" id="ARBA00022679"/>
    </source>
</evidence>
<evidence type="ECO:0000256" key="1">
    <source>
        <dbReference type="ARBA" id="ARBA00001107"/>
    </source>
</evidence>
<dbReference type="InterPro" id="IPR000766">
    <property type="entry name" value="GalP_uridyl_Trfase_II"/>
</dbReference>
<dbReference type="EC" id="2.7.7.12" evidence="10"/>
<dbReference type="EMBL" id="CP020557">
    <property type="protein sequence ID" value="ARF68240.1"/>
    <property type="molecule type" value="Genomic_DNA"/>
</dbReference>
<evidence type="ECO:0000256" key="9">
    <source>
        <dbReference type="ARBA" id="ARBA00023277"/>
    </source>
</evidence>
<dbReference type="PANTHER" id="PTHR39191:SF1">
    <property type="entry name" value="DUF4922 DOMAIN-CONTAINING PROTEIN"/>
    <property type="match status" value="1"/>
</dbReference>
<keyword evidence="5 10" id="KW-0963">Cytoplasm</keyword>
<evidence type="ECO:0000256" key="7">
    <source>
        <dbReference type="ARBA" id="ARBA00022695"/>
    </source>
</evidence>
<keyword evidence="6 10" id="KW-0808">Transferase</keyword>
<dbReference type="HAMAP" id="MF_00571">
    <property type="entry name" value="GalP_UDP_trans"/>
    <property type="match status" value="1"/>
</dbReference>
<dbReference type="InterPro" id="IPR005850">
    <property type="entry name" value="GalP_Utransf_C"/>
</dbReference>
<keyword evidence="9 10" id="KW-0119">Carbohydrate metabolism</keyword>
<dbReference type="InterPro" id="IPR005849">
    <property type="entry name" value="GalP_Utransf_N"/>
</dbReference>